<gene>
    <name evidence="1" type="ORF">ACD_78C00010G0004</name>
</gene>
<accession>K1YE66</accession>
<dbReference type="EMBL" id="AMFJ01034010">
    <property type="protein sequence ID" value="EKD30553.1"/>
    <property type="molecule type" value="Genomic_DNA"/>
</dbReference>
<proteinExistence type="predicted"/>
<name>K1YE66_9BACT</name>
<organism evidence="1">
    <name type="scientific">uncultured bacterium</name>
    <name type="common">gcode 4</name>
    <dbReference type="NCBI Taxonomy" id="1234023"/>
    <lineage>
        <taxon>Bacteria</taxon>
        <taxon>environmental samples</taxon>
    </lineage>
</organism>
<protein>
    <submittedName>
        <fullName evidence="1">Uncharacterized protein</fullName>
    </submittedName>
</protein>
<sequence length="79" mass="9116">MSTNMEATISGFSHLIKKCAEAWDISRLQQIELNTQEMISNGLNRETWEQYLRKVRAAQGLIVEDLLWTNSFVRGSKDN</sequence>
<reference evidence="1" key="1">
    <citation type="journal article" date="2012" name="Science">
        <title>Fermentation, hydrogen, and sulfur metabolism in multiple uncultivated bacterial phyla.</title>
        <authorList>
            <person name="Wrighton K.C."/>
            <person name="Thomas B.C."/>
            <person name="Sharon I."/>
            <person name="Miller C.S."/>
            <person name="Castelle C.J."/>
            <person name="VerBerkmoes N.C."/>
            <person name="Wilkins M.J."/>
            <person name="Hettich R.L."/>
            <person name="Lipton M.S."/>
            <person name="Williams K.H."/>
            <person name="Long P.E."/>
            <person name="Banfield J.F."/>
        </authorList>
    </citation>
    <scope>NUCLEOTIDE SEQUENCE [LARGE SCALE GENOMIC DNA]</scope>
</reference>
<evidence type="ECO:0000313" key="1">
    <source>
        <dbReference type="EMBL" id="EKD30553.1"/>
    </source>
</evidence>
<comment type="caution">
    <text evidence="1">The sequence shown here is derived from an EMBL/GenBank/DDBJ whole genome shotgun (WGS) entry which is preliminary data.</text>
</comment>
<dbReference type="AlphaFoldDB" id="K1YE66"/>